<dbReference type="RefSeq" id="XP_032148990.1">
    <property type="nucleotide sequence ID" value="XM_032293099.1"/>
</dbReference>
<evidence type="ECO:0000313" key="3">
    <source>
        <dbReference type="RefSeq" id="XP_032148990.1"/>
    </source>
</evidence>
<accession>A0A6J3J3M3</accession>
<dbReference type="Proteomes" id="UP000504640">
    <property type="component" value="Unplaced"/>
</dbReference>
<feature type="compositionally biased region" description="Pro residues" evidence="1">
    <location>
        <begin position="167"/>
        <end position="179"/>
    </location>
</feature>
<feature type="compositionally biased region" description="Basic residues" evidence="1">
    <location>
        <begin position="77"/>
        <end position="92"/>
    </location>
</feature>
<organism evidence="2 3">
    <name type="scientific">Sapajus apella</name>
    <name type="common">Brown-capped capuchin</name>
    <name type="synonym">Cebus apella</name>
    <dbReference type="NCBI Taxonomy" id="9515"/>
    <lineage>
        <taxon>Eukaryota</taxon>
        <taxon>Metazoa</taxon>
        <taxon>Chordata</taxon>
        <taxon>Craniata</taxon>
        <taxon>Vertebrata</taxon>
        <taxon>Euteleostomi</taxon>
        <taxon>Mammalia</taxon>
        <taxon>Eutheria</taxon>
        <taxon>Euarchontoglires</taxon>
        <taxon>Primates</taxon>
        <taxon>Haplorrhini</taxon>
        <taxon>Platyrrhini</taxon>
        <taxon>Cebidae</taxon>
        <taxon>Cebinae</taxon>
        <taxon>Sapajus</taxon>
    </lineage>
</organism>
<protein>
    <submittedName>
        <fullName evidence="3">Serine/arginine repetitive matrix protein 1</fullName>
    </submittedName>
</protein>
<name>A0A6J3J3M3_SAPAP</name>
<feature type="compositionally biased region" description="Basic residues" evidence="1">
    <location>
        <begin position="139"/>
        <end position="148"/>
    </location>
</feature>
<dbReference type="AlphaFoldDB" id="A0A6J3J3M3"/>
<sequence>MTVPVRERKGRGQHLPAGLGPPCLASGILGAPRRPPATALPAGARRLSFPCPVNAAHRSREDFASSTSGFSGAKVAGQRKPRRRLHFCRRKAKAEARWPRGLPNAPRGCRSRIRSGGARAVSQPCRPRLNFQRHSGARDRRRSRRALPPRREAPDQPGAPSRSTCPATPPPAQRAPLQPPARSSPVSEQDEPKGVPEAQQPPASASRVTRRTPWSAGPPPPSLHLRSVQRSRGKMQCPARDTPRILKNSLIPLESASIPHPHPVAR</sequence>
<keyword evidence="2" id="KW-1185">Reference proteome</keyword>
<dbReference type="GeneID" id="116561354"/>
<gene>
    <name evidence="3" type="primary">LOC116561354</name>
</gene>
<reference evidence="3" key="1">
    <citation type="submission" date="2025-08" db="UniProtKB">
        <authorList>
            <consortium name="RefSeq"/>
        </authorList>
    </citation>
    <scope>IDENTIFICATION</scope>
    <source>
        <tissue evidence="3">Blood</tissue>
    </source>
</reference>
<evidence type="ECO:0000256" key="1">
    <source>
        <dbReference type="SAM" id="MobiDB-lite"/>
    </source>
</evidence>
<feature type="region of interest" description="Disordered" evidence="1">
    <location>
        <begin position="60"/>
        <end position="266"/>
    </location>
</feature>
<evidence type="ECO:0000313" key="2">
    <source>
        <dbReference type="Proteomes" id="UP000504640"/>
    </source>
</evidence>
<proteinExistence type="predicted"/>